<name>A0ABV8WYV3_9BACI</name>
<organism evidence="3 4">
    <name type="scientific">Gracilibacillus xinjiangensis</name>
    <dbReference type="NCBI Taxonomy" id="1193282"/>
    <lineage>
        <taxon>Bacteria</taxon>
        <taxon>Bacillati</taxon>
        <taxon>Bacillota</taxon>
        <taxon>Bacilli</taxon>
        <taxon>Bacillales</taxon>
        <taxon>Bacillaceae</taxon>
        <taxon>Gracilibacillus</taxon>
    </lineage>
</organism>
<reference evidence="4" key="1">
    <citation type="journal article" date="2019" name="Int. J. Syst. Evol. Microbiol.">
        <title>The Global Catalogue of Microorganisms (GCM) 10K type strain sequencing project: providing services to taxonomists for standard genome sequencing and annotation.</title>
        <authorList>
            <consortium name="The Broad Institute Genomics Platform"/>
            <consortium name="The Broad Institute Genome Sequencing Center for Infectious Disease"/>
            <person name="Wu L."/>
            <person name="Ma J."/>
        </authorList>
    </citation>
    <scope>NUCLEOTIDE SEQUENCE [LARGE SCALE GENOMIC DNA]</scope>
    <source>
        <strain evidence="4">CCUG 37865</strain>
    </source>
</reference>
<dbReference type="EMBL" id="JBHSDT010000008">
    <property type="protein sequence ID" value="MFC4404665.1"/>
    <property type="molecule type" value="Genomic_DNA"/>
</dbReference>
<comment type="similarity">
    <text evidence="1">Belongs to the UPF0749 family.</text>
</comment>
<dbReference type="RefSeq" id="WP_390253535.1">
    <property type="nucleotide sequence ID" value="NZ_JBHSDT010000008.1"/>
</dbReference>
<evidence type="ECO:0000313" key="3">
    <source>
        <dbReference type="EMBL" id="MFC4404665.1"/>
    </source>
</evidence>
<keyword evidence="2" id="KW-0812">Transmembrane</keyword>
<dbReference type="PANTHER" id="PTHR37313:SF2">
    <property type="entry name" value="UPF0749 PROTEIN YLXX"/>
    <property type="match status" value="1"/>
</dbReference>
<evidence type="ECO:0000313" key="4">
    <source>
        <dbReference type="Proteomes" id="UP001595882"/>
    </source>
</evidence>
<dbReference type="PANTHER" id="PTHR37313">
    <property type="entry name" value="UPF0749 PROTEIN RV1825"/>
    <property type="match status" value="1"/>
</dbReference>
<comment type="caution">
    <text evidence="3">The sequence shown here is derived from an EMBL/GenBank/DDBJ whole genome shotgun (WGS) entry which is preliminary data.</text>
</comment>
<sequence>MKISNSGKLSISLICFIIGFMIAILFQTNQSAELRDTRDLWEIRTDLQQEQQIQQTLYTEIAANEELLQEYQEQPERQQIKSLNESIEILKEQAGLTEIRGEGVVITLQPLFQEYENYQEYPELTAELLQFLINQLNDYGANDIAVEQERLVNITPIRNVNGRVYVNNSPIGSLPIEINILTADPERLINHIEVSESIDYLALENIDIKTEKVTEIVLPKYDGAIDLDGLEISESQEEGGS</sequence>
<dbReference type="InterPro" id="IPR010273">
    <property type="entry name" value="DUF881"/>
</dbReference>
<keyword evidence="2" id="KW-1133">Transmembrane helix</keyword>
<keyword evidence="2" id="KW-0472">Membrane</keyword>
<accession>A0ABV8WYV3</accession>
<dbReference type="Gene3D" id="3.30.70.1880">
    <property type="entry name" value="Protein of unknown function DUF881"/>
    <property type="match status" value="1"/>
</dbReference>
<keyword evidence="4" id="KW-1185">Reference proteome</keyword>
<evidence type="ECO:0000256" key="1">
    <source>
        <dbReference type="ARBA" id="ARBA00009108"/>
    </source>
</evidence>
<dbReference type="Proteomes" id="UP001595882">
    <property type="component" value="Unassembled WGS sequence"/>
</dbReference>
<feature type="transmembrane region" description="Helical" evidence="2">
    <location>
        <begin position="9"/>
        <end position="26"/>
    </location>
</feature>
<dbReference type="Pfam" id="PF05949">
    <property type="entry name" value="DUF881"/>
    <property type="match status" value="1"/>
</dbReference>
<gene>
    <name evidence="3" type="ORF">ACFOY7_16475</name>
</gene>
<evidence type="ECO:0000256" key="2">
    <source>
        <dbReference type="SAM" id="Phobius"/>
    </source>
</evidence>
<proteinExistence type="inferred from homology"/>
<protein>
    <submittedName>
        <fullName evidence="3">DUF881 domain-containing protein</fullName>
    </submittedName>
</protein>